<dbReference type="InterPro" id="IPR012337">
    <property type="entry name" value="RNaseH-like_sf"/>
</dbReference>
<dbReference type="AlphaFoldDB" id="A0A8J5LSA7"/>
<dbReference type="Proteomes" id="UP000734854">
    <property type="component" value="Unassembled WGS sequence"/>
</dbReference>
<dbReference type="InterPro" id="IPR050951">
    <property type="entry name" value="Retrovirus_Pol_polyprotein"/>
</dbReference>
<dbReference type="CDD" id="cd09274">
    <property type="entry name" value="RNase_HI_RT_Ty3"/>
    <property type="match status" value="1"/>
</dbReference>
<dbReference type="SUPFAM" id="SSF56672">
    <property type="entry name" value="DNA/RNA polymerases"/>
    <property type="match status" value="1"/>
</dbReference>
<keyword evidence="1" id="KW-0511">Multifunctional enzyme</keyword>
<dbReference type="InterPro" id="IPR043502">
    <property type="entry name" value="DNA/RNA_pol_sf"/>
</dbReference>
<dbReference type="Pfam" id="PF17919">
    <property type="entry name" value="RT_RNaseH_2"/>
    <property type="match status" value="1"/>
</dbReference>
<organism evidence="3 4">
    <name type="scientific">Zingiber officinale</name>
    <name type="common">Ginger</name>
    <name type="synonym">Amomum zingiber</name>
    <dbReference type="NCBI Taxonomy" id="94328"/>
    <lineage>
        <taxon>Eukaryota</taxon>
        <taxon>Viridiplantae</taxon>
        <taxon>Streptophyta</taxon>
        <taxon>Embryophyta</taxon>
        <taxon>Tracheophyta</taxon>
        <taxon>Spermatophyta</taxon>
        <taxon>Magnoliopsida</taxon>
        <taxon>Liliopsida</taxon>
        <taxon>Zingiberales</taxon>
        <taxon>Zingiberaceae</taxon>
        <taxon>Zingiber</taxon>
    </lineage>
</organism>
<dbReference type="InterPro" id="IPR043128">
    <property type="entry name" value="Rev_trsase/Diguanyl_cyclase"/>
</dbReference>
<evidence type="ECO:0000259" key="2">
    <source>
        <dbReference type="PROSITE" id="PS50994"/>
    </source>
</evidence>
<accession>A0A8J5LSA7</accession>
<dbReference type="SUPFAM" id="SSF53098">
    <property type="entry name" value="Ribonuclease H-like"/>
    <property type="match status" value="1"/>
</dbReference>
<dbReference type="Gene3D" id="3.30.420.10">
    <property type="entry name" value="Ribonuclease H-like superfamily/Ribonuclease H"/>
    <property type="match status" value="1"/>
</dbReference>
<evidence type="ECO:0000313" key="4">
    <source>
        <dbReference type="Proteomes" id="UP000734854"/>
    </source>
</evidence>
<reference evidence="3 4" key="1">
    <citation type="submission" date="2020-08" db="EMBL/GenBank/DDBJ databases">
        <title>Plant Genome Project.</title>
        <authorList>
            <person name="Zhang R.-G."/>
        </authorList>
    </citation>
    <scope>NUCLEOTIDE SEQUENCE [LARGE SCALE GENOMIC DNA]</scope>
    <source>
        <tissue evidence="3">Rhizome</tissue>
    </source>
</reference>
<dbReference type="GO" id="GO:0003676">
    <property type="term" value="F:nucleic acid binding"/>
    <property type="evidence" value="ECO:0007669"/>
    <property type="project" value="InterPro"/>
</dbReference>
<dbReference type="PANTHER" id="PTHR37984:SF5">
    <property type="entry name" value="PROTEIN NYNRIN-LIKE"/>
    <property type="match status" value="1"/>
</dbReference>
<dbReference type="PROSITE" id="PS50994">
    <property type="entry name" value="INTEGRASE"/>
    <property type="match status" value="1"/>
</dbReference>
<dbReference type="GO" id="GO:0003824">
    <property type="term" value="F:catalytic activity"/>
    <property type="evidence" value="ECO:0007669"/>
    <property type="project" value="UniProtKB-KW"/>
</dbReference>
<dbReference type="InterPro" id="IPR036397">
    <property type="entry name" value="RNaseH_sf"/>
</dbReference>
<comment type="caution">
    <text evidence="3">The sequence shown here is derived from an EMBL/GenBank/DDBJ whole genome shotgun (WGS) entry which is preliminary data.</text>
</comment>
<proteinExistence type="predicted"/>
<evidence type="ECO:0000313" key="3">
    <source>
        <dbReference type="EMBL" id="KAG6528588.1"/>
    </source>
</evidence>
<protein>
    <recommendedName>
        <fullName evidence="2">Integrase catalytic domain-containing protein</fullName>
    </recommendedName>
</protein>
<keyword evidence="4" id="KW-1185">Reference proteome</keyword>
<evidence type="ECO:0000256" key="1">
    <source>
        <dbReference type="ARBA" id="ARBA00023268"/>
    </source>
</evidence>
<dbReference type="Gene3D" id="3.30.70.270">
    <property type="match status" value="1"/>
</dbReference>
<dbReference type="FunFam" id="3.30.70.270:FF:000020">
    <property type="entry name" value="Transposon Tf2-6 polyprotein-like Protein"/>
    <property type="match status" value="1"/>
</dbReference>
<name>A0A8J5LSA7_ZINOF</name>
<dbReference type="InterPro" id="IPR001584">
    <property type="entry name" value="Integrase_cat-core"/>
</dbReference>
<dbReference type="InterPro" id="IPR041577">
    <property type="entry name" value="RT_RNaseH_2"/>
</dbReference>
<sequence>MLEQCWESTGFARSHPLGFLPDAHKLSTYRQRHLFTRIGCYSNSRSGLSHNSYPSKRVDVDNGKIEAVLHSPQPTTLRALRGFLRLTGYYRKFVQGYGVLASPLTSLLRRNSFEWNELAELAFQKLKIALTSTLVLALPDFSKSFVVDCDASDMGIGAILQQEGRPIAFFSRLAQRHKKLPAYEKELIGLAKSIRHWRAYLWGHKFLVRTDHYSLKFLLKQRITNSPQQHWISMLGFDFIIEYQAGRNNVAADALLRRDNNNGVSRGEGRMEYKEGLLFFKGRIYLLATSRSHVVREYPICQHNKVEHLKPAGLLQPLLVPHQVWSDISMDFIDGLPLSQGKTILFVVVDRFSKYAHFIPLSHPYTVVKVARVFFDNIFKLHGLPETIISNHDATFTSSLWKELFRLRGTQLCFSSAYHPQSDDQTEVVNKVIEMYLRCFTGEFPKKWELQTREQLLKNLRGNLLAAQNRMKLQYDSSHREHPRTIQNCLLAFIDLLKSLTVWSCRLQTPIVKPRQAPPSFSCVLFKEISWQHP</sequence>
<feature type="domain" description="Integrase catalytic" evidence="2">
    <location>
        <begin position="317"/>
        <end position="491"/>
    </location>
</feature>
<gene>
    <name evidence="3" type="ORF">ZIOFF_010767</name>
</gene>
<dbReference type="EMBL" id="JACMSC010000003">
    <property type="protein sequence ID" value="KAG6528588.1"/>
    <property type="molecule type" value="Genomic_DNA"/>
</dbReference>
<dbReference type="Pfam" id="PF00665">
    <property type="entry name" value="rve"/>
    <property type="match status" value="1"/>
</dbReference>
<dbReference type="GO" id="GO:0015074">
    <property type="term" value="P:DNA integration"/>
    <property type="evidence" value="ECO:0007669"/>
    <property type="project" value="InterPro"/>
</dbReference>
<dbReference type="PANTHER" id="PTHR37984">
    <property type="entry name" value="PROTEIN CBG26694"/>
    <property type="match status" value="1"/>
</dbReference>